<dbReference type="GO" id="GO:0016787">
    <property type="term" value="F:hydrolase activity"/>
    <property type="evidence" value="ECO:0007669"/>
    <property type="project" value="UniProtKB-KW"/>
</dbReference>
<sequence length="172" mass="18328">MDHRTARPELVGLWELPAGLLDDPGEDLRAAAERELAEETGLAAKEWIRLVDLHPSPGMTDERVRIFLARGLGPASGDRHPDPDEDLETEWVALDEAVARVRAGEITNGLAVAGLLSVTQARPPSQVLRDIRREGANCSGVGVGSAPGASGDDPVAHRLDVGGQLGEVRRAR</sequence>
<gene>
    <name evidence="5" type="ORF">Drose_22395</name>
</gene>
<dbReference type="SUPFAM" id="SSF55811">
    <property type="entry name" value="Nudix"/>
    <property type="match status" value="1"/>
</dbReference>
<dbReference type="InterPro" id="IPR015797">
    <property type="entry name" value="NUDIX_hydrolase-like_dom_sf"/>
</dbReference>
<dbReference type="PANTHER" id="PTHR11839">
    <property type="entry name" value="UDP/ADP-SUGAR PYROPHOSPHATASE"/>
    <property type="match status" value="1"/>
</dbReference>
<dbReference type="Proteomes" id="UP001058271">
    <property type="component" value="Chromosome"/>
</dbReference>
<evidence type="ECO:0000256" key="3">
    <source>
        <dbReference type="SAM" id="MobiDB-lite"/>
    </source>
</evidence>
<accession>A0ABY5YWV3</accession>
<name>A0ABY5YWV3_9ACTN</name>
<comment type="cofactor">
    <cofactor evidence="1">
        <name>Mg(2+)</name>
        <dbReference type="ChEBI" id="CHEBI:18420"/>
    </cofactor>
</comment>
<evidence type="ECO:0000313" key="5">
    <source>
        <dbReference type="EMBL" id="UWZ34007.1"/>
    </source>
</evidence>
<keyword evidence="6" id="KW-1185">Reference proteome</keyword>
<dbReference type="EMBL" id="CP073721">
    <property type="protein sequence ID" value="UWZ34007.1"/>
    <property type="molecule type" value="Genomic_DNA"/>
</dbReference>
<feature type="region of interest" description="Disordered" evidence="3">
    <location>
        <begin position="139"/>
        <end position="172"/>
    </location>
</feature>
<feature type="domain" description="Nudix hydrolase" evidence="4">
    <location>
        <begin position="1"/>
        <end position="114"/>
    </location>
</feature>
<dbReference type="PANTHER" id="PTHR11839:SF18">
    <property type="entry name" value="NUDIX HYDROLASE DOMAIN-CONTAINING PROTEIN"/>
    <property type="match status" value="1"/>
</dbReference>
<evidence type="ECO:0000313" key="6">
    <source>
        <dbReference type="Proteomes" id="UP001058271"/>
    </source>
</evidence>
<dbReference type="RefSeq" id="WP_313899926.1">
    <property type="nucleotide sequence ID" value="NZ_BAAABS010000037.1"/>
</dbReference>
<organism evidence="5 6">
    <name type="scientific">Dactylosporangium roseum</name>
    <dbReference type="NCBI Taxonomy" id="47989"/>
    <lineage>
        <taxon>Bacteria</taxon>
        <taxon>Bacillati</taxon>
        <taxon>Actinomycetota</taxon>
        <taxon>Actinomycetes</taxon>
        <taxon>Micromonosporales</taxon>
        <taxon>Micromonosporaceae</taxon>
        <taxon>Dactylosporangium</taxon>
    </lineage>
</organism>
<keyword evidence="2 5" id="KW-0378">Hydrolase</keyword>
<reference evidence="5" key="1">
    <citation type="submission" date="2021-04" db="EMBL/GenBank/DDBJ databases">
        <title>Biosynthetic gene clusters of Dactylosporangioum roseum.</title>
        <authorList>
            <person name="Hartkoorn R.C."/>
            <person name="Beaudoing E."/>
            <person name="Hot D."/>
            <person name="Moureu S."/>
        </authorList>
    </citation>
    <scope>NUCLEOTIDE SEQUENCE</scope>
    <source>
        <strain evidence="5">NRRL B-16295</strain>
    </source>
</reference>
<dbReference type="InterPro" id="IPR000086">
    <property type="entry name" value="NUDIX_hydrolase_dom"/>
</dbReference>
<dbReference type="Gene3D" id="3.90.79.10">
    <property type="entry name" value="Nucleoside Triphosphate Pyrophosphohydrolase"/>
    <property type="match status" value="1"/>
</dbReference>
<dbReference type="PROSITE" id="PS51462">
    <property type="entry name" value="NUDIX"/>
    <property type="match status" value="1"/>
</dbReference>
<proteinExistence type="predicted"/>
<evidence type="ECO:0000256" key="2">
    <source>
        <dbReference type="ARBA" id="ARBA00022801"/>
    </source>
</evidence>
<dbReference type="Pfam" id="PF00293">
    <property type="entry name" value="NUDIX"/>
    <property type="match status" value="1"/>
</dbReference>
<protein>
    <submittedName>
        <fullName evidence="5">NUDIX hydrolase</fullName>
    </submittedName>
</protein>
<evidence type="ECO:0000259" key="4">
    <source>
        <dbReference type="PROSITE" id="PS51462"/>
    </source>
</evidence>
<evidence type="ECO:0000256" key="1">
    <source>
        <dbReference type="ARBA" id="ARBA00001946"/>
    </source>
</evidence>